<dbReference type="InterPro" id="IPR018777">
    <property type="entry name" value="Replication_initiator_prot_A"/>
</dbReference>
<dbReference type="AlphaFoldDB" id="H7C8G9"/>
<organism evidence="1">
    <name type="scientific">Providencia alcalifaciens</name>
    <dbReference type="NCBI Taxonomy" id="126385"/>
    <lineage>
        <taxon>Bacteria</taxon>
        <taxon>Pseudomonadati</taxon>
        <taxon>Pseudomonadota</taxon>
        <taxon>Gammaproteobacteria</taxon>
        <taxon>Enterobacterales</taxon>
        <taxon>Morganellaceae</taxon>
        <taxon>Providencia</taxon>
    </lineage>
</organism>
<dbReference type="RefSeq" id="WP_349483287.1">
    <property type="nucleotide sequence ID" value="NZ_JBEEUW010000034.1"/>
</dbReference>
<sequence length="68" mass="8110">MKTLRPKKYKEEEFFIADEVREYKNNNISVLVRSATGIGLATVFDKDLWIYAISKWQQVIFEGKRIKR</sequence>
<proteinExistence type="predicted"/>
<reference evidence="1" key="1">
    <citation type="journal article" date="2012" name="Infect. Immun.">
        <title>Molecular Characterizations of Cytolethal Distending Toxin Produced by Providencia alcalifaciens Strains Isolated from Patients with Diarrhea.</title>
        <authorList>
            <person name="Shima A."/>
            <person name="Hinenoya A."/>
            <person name="Asakura M."/>
            <person name="Sugimoto N."/>
            <person name="Tsukamoto T."/>
            <person name="Ito H."/>
            <person name="Nagita A."/>
            <person name="Faruque S.M."/>
            <person name="Yamasaki S."/>
        </authorList>
    </citation>
    <scope>NUCLEOTIDE SEQUENCE</scope>
    <source>
        <strain evidence="1">AH-31</strain>
    </source>
</reference>
<accession>H7C8G9</accession>
<name>H7C8G9_9GAMM</name>
<protein>
    <submittedName>
        <fullName evidence="1">Uncharacterized protein</fullName>
    </submittedName>
</protein>
<dbReference type="EMBL" id="AB583184">
    <property type="protein sequence ID" value="BAL72686.1"/>
    <property type="molecule type" value="Genomic_DNA"/>
</dbReference>
<evidence type="ECO:0000313" key="1">
    <source>
        <dbReference type="EMBL" id="BAL72686.1"/>
    </source>
</evidence>
<dbReference type="Pfam" id="PF10134">
    <property type="entry name" value="RPA"/>
    <property type="match status" value="1"/>
</dbReference>